<feature type="region of interest" description="Disordered" evidence="1">
    <location>
        <begin position="1"/>
        <end position="27"/>
    </location>
</feature>
<sequence>MAENTRKSPDDRRRQPGRLQRKAPASIQINRATDWNVAIPLLSPLITSPVSSDLTAAVELCSNSSREKEAEREAEKPSATATATATAVKEWKHPAAPFCFDPAPLVKFVCTGSNDR</sequence>
<reference evidence="2 3" key="1">
    <citation type="submission" date="2018-06" db="EMBL/GenBank/DDBJ databases">
        <title>The Genome of Cuscuta australis (Dodder) Provides Insight into the Evolution of Plant Parasitism.</title>
        <authorList>
            <person name="Liu H."/>
        </authorList>
    </citation>
    <scope>NUCLEOTIDE SEQUENCE [LARGE SCALE GENOMIC DNA]</scope>
    <source>
        <strain evidence="3">cv. Yunnan</strain>
        <tissue evidence="2">Vines</tissue>
    </source>
</reference>
<organism evidence="2 3">
    <name type="scientific">Cuscuta australis</name>
    <dbReference type="NCBI Taxonomy" id="267555"/>
    <lineage>
        <taxon>Eukaryota</taxon>
        <taxon>Viridiplantae</taxon>
        <taxon>Streptophyta</taxon>
        <taxon>Embryophyta</taxon>
        <taxon>Tracheophyta</taxon>
        <taxon>Spermatophyta</taxon>
        <taxon>Magnoliopsida</taxon>
        <taxon>eudicotyledons</taxon>
        <taxon>Gunneridae</taxon>
        <taxon>Pentapetalae</taxon>
        <taxon>asterids</taxon>
        <taxon>lamiids</taxon>
        <taxon>Solanales</taxon>
        <taxon>Convolvulaceae</taxon>
        <taxon>Cuscuteae</taxon>
        <taxon>Cuscuta</taxon>
        <taxon>Cuscuta subgen. Grammica</taxon>
        <taxon>Cuscuta sect. Cleistogrammica</taxon>
    </lineage>
</organism>
<dbReference type="AlphaFoldDB" id="A0A328EDP1"/>
<dbReference type="GO" id="GO:0005737">
    <property type="term" value="C:cytoplasm"/>
    <property type="evidence" value="ECO:0007669"/>
    <property type="project" value="TreeGrafter"/>
</dbReference>
<protein>
    <submittedName>
        <fullName evidence="2">Uncharacterized protein</fullName>
    </submittedName>
</protein>
<evidence type="ECO:0000256" key="1">
    <source>
        <dbReference type="SAM" id="MobiDB-lite"/>
    </source>
</evidence>
<comment type="caution">
    <text evidence="2">The sequence shown here is derived from an EMBL/GenBank/DDBJ whole genome shotgun (WGS) entry which is preliminary data.</text>
</comment>
<name>A0A328EDP1_9ASTE</name>
<dbReference type="GO" id="GO:0005634">
    <property type="term" value="C:nucleus"/>
    <property type="evidence" value="ECO:0007669"/>
    <property type="project" value="TreeGrafter"/>
</dbReference>
<evidence type="ECO:0000313" key="2">
    <source>
        <dbReference type="EMBL" id="RAL54571.1"/>
    </source>
</evidence>
<evidence type="ECO:0000313" key="3">
    <source>
        <dbReference type="Proteomes" id="UP000249390"/>
    </source>
</evidence>
<keyword evidence="3" id="KW-1185">Reference proteome</keyword>
<feature type="compositionally biased region" description="Basic and acidic residues" evidence="1">
    <location>
        <begin position="1"/>
        <end position="14"/>
    </location>
</feature>
<dbReference type="Proteomes" id="UP000249390">
    <property type="component" value="Unassembled WGS sequence"/>
</dbReference>
<dbReference type="EMBL" id="NQVE01000009">
    <property type="protein sequence ID" value="RAL54571.1"/>
    <property type="molecule type" value="Genomic_DNA"/>
</dbReference>
<accession>A0A328EDP1</accession>
<gene>
    <name evidence="2" type="ORF">DM860_001699</name>
</gene>
<dbReference type="PANTHER" id="PTHR33912:SF2">
    <property type="entry name" value="PUTATIVE-RELATED"/>
    <property type="match status" value="1"/>
</dbReference>
<dbReference type="InterPro" id="IPR040381">
    <property type="entry name" value="At4g14450-like"/>
</dbReference>
<dbReference type="PANTHER" id="PTHR33912">
    <property type="entry name" value="OS01G0939400 PROTEIN"/>
    <property type="match status" value="1"/>
</dbReference>
<proteinExistence type="predicted"/>